<evidence type="ECO:0000313" key="11">
    <source>
        <dbReference type="Proteomes" id="UP000195221"/>
    </source>
</evidence>
<evidence type="ECO:0000256" key="1">
    <source>
        <dbReference type="ARBA" id="ARBA00010641"/>
    </source>
</evidence>
<evidence type="ECO:0000256" key="2">
    <source>
        <dbReference type="ARBA" id="ARBA00023015"/>
    </source>
</evidence>
<dbReference type="Proteomes" id="UP000195221">
    <property type="component" value="Unassembled WGS sequence"/>
</dbReference>
<reference evidence="8 11" key="2">
    <citation type="submission" date="2017-03" db="EMBL/GenBank/DDBJ databases">
        <title>Genome analysis of strain PAMC 26577.</title>
        <authorList>
            <person name="Oh H.-M."/>
            <person name="Yang J.-A."/>
        </authorList>
    </citation>
    <scope>NUCLEOTIDE SEQUENCE [LARGE SCALE GENOMIC DNA]</scope>
    <source>
        <strain evidence="8 11">PAMC 26577</strain>
    </source>
</reference>
<dbReference type="InterPro" id="IPR013249">
    <property type="entry name" value="RNA_pol_sigma70_r4_t2"/>
</dbReference>
<keyword evidence="5" id="KW-0804">Transcription</keyword>
<gene>
    <name evidence="9" type="ORF">PAMC26510_03035</name>
    <name evidence="8" type="ORF">PAMC26577_26155</name>
</gene>
<dbReference type="InterPro" id="IPR039425">
    <property type="entry name" value="RNA_pol_sigma-70-like"/>
</dbReference>
<dbReference type="Gene3D" id="1.10.10.10">
    <property type="entry name" value="Winged helix-like DNA-binding domain superfamily/Winged helix DNA-binding domain"/>
    <property type="match status" value="1"/>
</dbReference>
<accession>A0A242NAX3</accession>
<feature type="domain" description="RNA polymerase sigma-70 region 2" evidence="6">
    <location>
        <begin position="26"/>
        <end position="91"/>
    </location>
</feature>
<dbReference type="Gene3D" id="1.10.1740.10">
    <property type="match status" value="1"/>
</dbReference>
<dbReference type="InterPro" id="IPR014284">
    <property type="entry name" value="RNA_pol_sigma-70_dom"/>
</dbReference>
<dbReference type="Proteomes" id="UP000194546">
    <property type="component" value="Unassembled WGS sequence"/>
</dbReference>
<dbReference type="Pfam" id="PF08281">
    <property type="entry name" value="Sigma70_r4_2"/>
    <property type="match status" value="1"/>
</dbReference>
<comment type="similarity">
    <text evidence="1">Belongs to the sigma-70 factor family. ECF subfamily.</text>
</comment>
<dbReference type="Pfam" id="PF04542">
    <property type="entry name" value="Sigma70_r2"/>
    <property type="match status" value="1"/>
</dbReference>
<dbReference type="InterPro" id="IPR013325">
    <property type="entry name" value="RNA_pol_sigma_r2"/>
</dbReference>
<keyword evidence="3" id="KW-0731">Sigma factor</keyword>
<feature type="domain" description="RNA polymerase sigma factor 70 region 4 type 2" evidence="7">
    <location>
        <begin position="122"/>
        <end position="173"/>
    </location>
</feature>
<dbReference type="NCBIfam" id="NF004113">
    <property type="entry name" value="PRK05602.1"/>
    <property type="match status" value="1"/>
</dbReference>
<dbReference type="AlphaFoldDB" id="A0A242NAX3"/>
<reference evidence="9 10" key="1">
    <citation type="submission" date="2017-03" db="EMBL/GenBank/DDBJ databases">
        <title>Genome analysis of strain PAMC 26510.</title>
        <authorList>
            <person name="Oh H.-M."/>
            <person name="Yang J.-A."/>
        </authorList>
    </citation>
    <scope>NUCLEOTIDE SEQUENCE [LARGE SCALE GENOMIC DNA]</scope>
    <source>
        <strain evidence="9 10">PAMC 26510</strain>
    </source>
</reference>
<evidence type="ECO:0000259" key="6">
    <source>
        <dbReference type="Pfam" id="PF04542"/>
    </source>
</evidence>
<dbReference type="PANTHER" id="PTHR43133">
    <property type="entry name" value="RNA POLYMERASE ECF-TYPE SIGMA FACTO"/>
    <property type="match status" value="1"/>
</dbReference>
<proteinExistence type="inferred from homology"/>
<dbReference type="RefSeq" id="WP_062001485.1">
    <property type="nucleotide sequence ID" value="NZ_MSRG01000023.1"/>
</dbReference>
<evidence type="ECO:0000259" key="7">
    <source>
        <dbReference type="Pfam" id="PF08281"/>
    </source>
</evidence>
<dbReference type="SUPFAM" id="SSF88659">
    <property type="entry name" value="Sigma3 and sigma4 domains of RNA polymerase sigma factors"/>
    <property type="match status" value="1"/>
</dbReference>
<dbReference type="GO" id="GO:0016987">
    <property type="term" value="F:sigma factor activity"/>
    <property type="evidence" value="ECO:0007669"/>
    <property type="project" value="UniProtKB-KW"/>
</dbReference>
<evidence type="ECO:0000313" key="9">
    <source>
        <dbReference type="EMBL" id="OTP80598.1"/>
    </source>
</evidence>
<dbReference type="InterPro" id="IPR007627">
    <property type="entry name" value="RNA_pol_sigma70_r2"/>
</dbReference>
<keyword evidence="4" id="KW-0238">DNA-binding</keyword>
<dbReference type="GO" id="GO:0006352">
    <property type="term" value="P:DNA-templated transcription initiation"/>
    <property type="evidence" value="ECO:0007669"/>
    <property type="project" value="InterPro"/>
</dbReference>
<dbReference type="SUPFAM" id="SSF88946">
    <property type="entry name" value="Sigma2 domain of RNA polymerase sigma factors"/>
    <property type="match status" value="1"/>
</dbReference>
<evidence type="ECO:0000313" key="10">
    <source>
        <dbReference type="Proteomes" id="UP000194546"/>
    </source>
</evidence>
<comment type="caution">
    <text evidence="9">The sequence shown here is derived from an EMBL/GenBank/DDBJ whole genome shotgun (WGS) entry which is preliminary data.</text>
</comment>
<evidence type="ECO:0000256" key="4">
    <source>
        <dbReference type="ARBA" id="ARBA00023125"/>
    </source>
</evidence>
<dbReference type="InterPro" id="IPR036388">
    <property type="entry name" value="WH-like_DNA-bd_sf"/>
</dbReference>
<organism evidence="9 10">
    <name type="scientific">Caballeronia sordidicola</name>
    <name type="common">Burkholderia sordidicola</name>
    <dbReference type="NCBI Taxonomy" id="196367"/>
    <lineage>
        <taxon>Bacteria</taxon>
        <taxon>Pseudomonadati</taxon>
        <taxon>Pseudomonadota</taxon>
        <taxon>Betaproteobacteria</taxon>
        <taxon>Burkholderiales</taxon>
        <taxon>Burkholderiaceae</taxon>
        <taxon>Caballeronia</taxon>
    </lineage>
</organism>
<dbReference type="EMBL" id="NBTZ01000106">
    <property type="protein sequence ID" value="OTP70539.1"/>
    <property type="molecule type" value="Genomic_DNA"/>
</dbReference>
<evidence type="ECO:0000256" key="5">
    <source>
        <dbReference type="ARBA" id="ARBA00023163"/>
    </source>
</evidence>
<dbReference type="EMBL" id="NBTY01000006">
    <property type="protein sequence ID" value="OTP80598.1"/>
    <property type="molecule type" value="Genomic_DNA"/>
</dbReference>
<protein>
    <submittedName>
        <fullName evidence="9">RNA polymerase sigma factor RpoE</fullName>
    </submittedName>
</protein>
<dbReference type="NCBIfam" id="TIGR02937">
    <property type="entry name" value="sigma70-ECF"/>
    <property type="match status" value="1"/>
</dbReference>
<keyword evidence="2" id="KW-0805">Transcription regulation</keyword>
<evidence type="ECO:0000256" key="3">
    <source>
        <dbReference type="ARBA" id="ARBA00023082"/>
    </source>
</evidence>
<sequence>MNEEDPDAGLLARIDEQEPGAVREMVARKLPRLLALATRMLGDRDEASDVAQEVFIRIWKQASRWQSGQARFDTWLHRVALNLCYDRLRRRHEVPLDDGMPEPADHAPLPEDQLDDTARSARIAAALAALPARQREALVLQYYQELSNMEAAAVMGISVDALESLLSRARRTLRSRLVAERDDGGAHVSGKERR</sequence>
<evidence type="ECO:0000313" key="8">
    <source>
        <dbReference type="EMBL" id="OTP70539.1"/>
    </source>
</evidence>
<name>A0A242NAX3_CABSO</name>
<dbReference type="InterPro" id="IPR013324">
    <property type="entry name" value="RNA_pol_sigma_r3/r4-like"/>
</dbReference>
<dbReference type="GO" id="GO:0003677">
    <property type="term" value="F:DNA binding"/>
    <property type="evidence" value="ECO:0007669"/>
    <property type="project" value="UniProtKB-KW"/>
</dbReference>
<dbReference type="PANTHER" id="PTHR43133:SF8">
    <property type="entry name" value="RNA POLYMERASE SIGMA FACTOR HI_1459-RELATED"/>
    <property type="match status" value="1"/>
</dbReference>